<name>A0A928WZH0_LEPEC</name>
<accession>A0A928WZH0</accession>
<dbReference type="AlphaFoldDB" id="A0A928WZH0"/>
<reference evidence="2" key="1">
    <citation type="submission" date="2020-10" db="EMBL/GenBank/DDBJ databases">
        <authorList>
            <person name="Castelo-Branco R."/>
            <person name="Eusebio N."/>
            <person name="Adriana R."/>
            <person name="Vieira A."/>
            <person name="Brugerolle De Fraissinette N."/>
            <person name="Rezende De Castro R."/>
            <person name="Schneider M.P."/>
            <person name="Vasconcelos V."/>
            <person name="Leao P.N."/>
        </authorList>
    </citation>
    <scope>NUCLEOTIDE SEQUENCE</scope>
    <source>
        <strain evidence="2">LEGE 11479</strain>
    </source>
</reference>
<gene>
    <name evidence="2" type="ORF">IQ260_00515</name>
</gene>
<comment type="caution">
    <text evidence="2">The sequence shown here is derived from an EMBL/GenBank/DDBJ whole genome shotgun (WGS) entry which is preliminary data.</text>
</comment>
<protein>
    <submittedName>
        <fullName evidence="2">Uncharacterized protein</fullName>
    </submittedName>
</protein>
<dbReference type="EMBL" id="JADEXP010000002">
    <property type="protein sequence ID" value="MBE9065135.1"/>
    <property type="molecule type" value="Genomic_DNA"/>
</dbReference>
<organism evidence="2 3">
    <name type="scientific">Leptolyngbya cf. ectocarpi LEGE 11479</name>
    <dbReference type="NCBI Taxonomy" id="1828722"/>
    <lineage>
        <taxon>Bacteria</taxon>
        <taxon>Bacillati</taxon>
        <taxon>Cyanobacteriota</taxon>
        <taxon>Cyanophyceae</taxon>
        <taxon>Leptolyngbyales</taxon>
        <taxon>Leptolyngbyaceae</taxon>
        <taxon>Leptolyngbya group</taxon>
        <taxon>Leptolyngbya</taxon>
    </lineage>
</organism>
<evidence type="ECO:0000313" key="2">
    <source>
        <dbReference type="EMBL" id="MBE9065135.1"/>
    </source>
</evidence>
<feature type="region of interest" description="Disordered" evidence="1">
    <location>
        <begin position="117"/>
        <end position="145"/>
    </location>
</feature>
<dbReference type="Proteomes" id="UP000615026">
    <property type="component" value="Unassembled WGS sequence"/>
</dbReference>
<evidence type="ECO:0000256" key="1">
    <source>
        <dbReference type="SAM" id="MobiDB-lite"/>
    </source>
</evidence>
<evidence type="ECO:0000313" key="3">
    <source>
        <dbReference type="Proteomes" id="UP000615026"/>
    </source>
</evidence>
<sequence>MTWRLIQEVSPEFEWTRLDQPISGETALKIEQDWSYAGSFPGKAYVLLTQNFPDGSCYGFKKFYPYRHGRLFTTRIPDFLETAGWGTYSLSIKVNSWGRWQDDANWVVRIYEWIGETAPPTEPDPGPGENEPETPDITYDGGQEV</sequence>
<keyword evidence="3" id="KW-1185">Reference proteome</keyword>
<dbReference type="RefSeq" id="WP_193989837.1">
    <property type="nucleotide sequence ID" value="NZ_JADEXP010000002.1"/>
</dbReference>
<proteinExistence type="predicted"/>